<dbReference type="InterPro" id="IPR009014">
    <property type="entry name" value="Transketo_C/PFOR_II"/>
</dbReference>
<dbReference type="PANTHER" id="PTHR43825:SF5">
    <property type="entry name" value="HYPOTHETICAL TRANSKETOLASE FAMILY PROTEIN"/>
    <property type="match status" value="1"/>
</dbReference>
<dbReference type="SUPFAM" id="SSF52922">
    <property type="entry name" value="TK C-terminal domain-like"/>
    <property type="match status" value="1"/>
</dbReference>
<evidence type="ECO:0000313" key="3">
    <source>
        <dbReference type="Proteomes" id="UP000196531"/>
    </source>
</evidence>
<dbReference type="SUPFAM" id="SSF52518">
    <property type="entry name" value="Thiamin diphosphate-binding fold (THDP-binding)"/>
    <property type="match status" value="1"/>
</dbReference>
<feature type="domain" description="Transketolase-like pyrimidine-binding" evidence="1">
    <location>
        <begin position="1"/>
        <end position="163"/>
    </location>
</feature>
<gene>
    <name evidence="2" type="ORF">A9Q84_19380</name>
</gene>
<name>A0A1Y5F2U6_9BACT</name>
<proteinExistence type="predicted"/>
<dbReference type="Pfam" id="PF02780">
    <property type="entry name" value="Transketolase_C"/>
    <property type="match status" value="1"/>
</dbReference>
<dbReference type="AlphaFoldDB" id="A0A1Y5F2U6"/>
<evidence type="ECO:0000313" key="2">
    <source>
        <dbReference type="EMBL" id="OUR93632.1"/>
    </source>
</evidence>
<reference evidence="3" key="1">
    <citation type="journal article" date="2017" name="Proc. Natl. Acad. Sci. U.S.A.">
        <title>Simulation of Deepwater Horizon oil plume reveals substrate specialization within a complex community of hydrocarbon-degraders.</title>
        <authorList>
            <person name="Hu P."/>
            <person name="Dubinsky E.A."/>
            <person name="Probst A.J."/>
            <person name="Wang J."/>
            <person name="Sieber C.M.K."/>
            <person name="Tom L.M."/>
            <person name="Gardinali P."/>
            <person name="Banfield J.F."/>
            <person name="Atlas R.M."/>
            <person name="Andersen G.L."/>
        </authorList>
    </citation>
    <scope>NUCLEOTIDE SEQUENCE [LARGE SCALE GENOMIC DNA]</scope>
</reference>
<evidence type="ECO:0000259" key="1">
    <source>
        <dbReference type="SMART" id="SM00861"/>
    </source>
</evidence>
<dbReference type="SMART" id="SM00861">
    <property type="entry name" value="Transket_pyr"/>
    <property type="match status" value="1"/>
</dbReference>
<dbReference type="Gene3D" id="3.40.50.920">
    <property type="match status" value="1"/>
</dbReference>
<protein>
    <recommendedName>
        <fullName evidence="1">Transketolase-like pyrimidine-binding domain-containing protein</fullName>
    </recommendedName>
</protein>
<dbReference type="Proteomes" id="UP000196531">
    <property type="component" value="Unassembled WGS sequence"/>
</dbReference>
<dbReference type="InterPro" id="IPR033248">
    <property type="entry name" value="Transketolase_C"/>
</dbReference>
<organism evidence="2 3">
    <name type="scientific">Halobacteriovorax marinus</name>
    <dbReference type="NCBI Taxonomy" id="97084"/>
    <lineage>
        <taxon>Bacteria</taxon>
        <taxon>Pseudomonadati</taxon>
        <taxon>Bdellovibrionota</taxon>
        <taxon>Bacteriovoracia</taxon>
        <taxon>Bacteriovoracales</taxon>
        <taxon>Halobacteriovoraceae</taxon>
        <taxon>Halobacteriovorax</taxon>
    </lineage>
</organism>
<dbReference type="InterPro" id="IPR029061">
    <property type="entry name" value="THDP-binding"/>
</dbReference>
<dbReference type="CDD" id="cd07033">
    <property type="entry name" value="TPP_PYR_DXS_TK_like"/>
    <property type="match status" value="1"/>
</dbReference>
<comment type="caution">
    <text evidence="2">The sequence shown here is derived from an EMBL/GenBank/DDBJ whole genome shotgun (WGS) entry which is preliminary data.</text>
</comment>
<dbReference type="PANTHER" id="PTHR43825">
    <property type="entry name" value="PYRUVATE DEHYDROGENASE E1 COMPONENT"/>
    <property type="match status" value="1"/>
</dbReference>
<dbReference type="Gene3D" id="3.40.50.970">
    <property type="match status" value="1"/>
</dbReference>
<accession>A0A1Y5F2U6</accession>
<sequence length="307" mass="33858">MRKMGLKTISEMAKKNDQVIFIGSDLGPGVLEDLKTERPEQFFMEGISEAHVLGMAAGLSMDGHIVYVNTIATFLVKRSLEQLAIDICAENLNVRLYGNGGGLVYGPLGYTHTCLDDFAILQGLPNITVLAPADEFEMQALMQDSLTHQGPIYIRLGKGGDPLVTKTKNIKIGKAQYFGESESGDILLVTTGIMLQRCLDIQKILAEKGLVAHVLHNSTVKPLDDKSLEHYAKSHKKVVVVEEHLKYGGLGSIVSQTLFEKEIFVKFAHFHLGTDYVHEYGRQEELLEFFGVTPEVIAKKLLEGIDG</sequence>
<dbReference type="InterPro" id="IPR005475">
    <property type="entry name" value="Transketolase-like_Pyr-bd"/>
</dbReference>
<dbReference type="InterPro" id="IPR051157">
    <property type="entry name" value="PDH/Transketolase"/>
</dbReference>
<dbReference type="EMBL" id="MAAO01000015">
    <property type="protein sequence ID" value="OUR93632.1"/>
    <property type="molecule type" value="Genomic_DNA"/>
</dbReference>
<dbReference type="Pfam" id="PF02779">
    <property type="entry name" value="Transket_pyr"/>
    <property type="match status" value="1"/>
</dbReference>